<feature type="region of interest" description="Disordered" evidence="1">
    <location>
        <begin position="87"/>
        <end position="131"/>
    </location>
</feature>
<evidence type="ECO:0000256" key="2">
    <source>
        <dbReference type="SAM" id="SignalP"/>
    </source>
</evidence>
<feature type="region of interest" description="Disordered" evidence="1">
    <location>
        <begin position="27"/>
        <end position="55"/>
    </location>
</feature>
<gene>
    <name evidence="3" type="ORF">scyTo_0021194</name>
</gene>
<proteinExistence type="predicted"/>
<reference evidence="3 4" key="1">
    <citation type="journal article" date="2018" name="Nat. Ecol. Evol.">
        <title>Shark genomes provide insights into elasmobranch evolution and the origin of vertebrates.</title>
        <authorList>
            <person name="Hara Y"/>
            <person name="Yamaguchi K"/>
            <person name="Onimaru K"/>
            <person name="Kadota M"/>
            <person name="Koyanagi M"/>
            <person name="Keeley SD"/>
            <person name="Tatsumi K"/>
            <person name="Tanaka K"/>
            <person name="Motone F"/>
            <person name="Kageyama Y"/>
            <person name="Nozu R"/>
            <person name="Adachi N"/>
            <person name="Nishimura O"/>
            <person name="Nakagawa R"/>
            <person name="Tanegashima C"/>
            <person name="Kiyatake I"/>
            <person name="Matsumoto R"/>
            <person name="Murakumo K"/>
            <person name="Nishida K"/>
            <person name="Terakita A"/>
            <person name="Kuratani S"/>
            <person name="Sato K"/>
            <person name="Hyodo S Kuraku.S."/>
        </authorList>
    </citation>
    <scope>NUCLEOTIDE SEQUENCE [LARGE SCALE GENOMIC DNA]</scope>
</reference>
<dbReference type="EMBL" id="BFAA01018351">
    <property type="protein sequence ID" value="GCB78397.1"/>
    <property type="molecule type" value="Genomic_DNA"/>
</dbReference>
<comment type="caution">
    <text evidence="3">The sequence shown here is derived from an EMBL/GenBank/DDBJ whole genome shotgun (WGS) entry which is preliminary data.</text>
</comment>
<name>A0A401PZ17_SCYTO</name>
<organism evidence="3 4">
    <name type="scientific">Scyliorhinus torazame</name>
    <name type="common">Cloudy catshark</name>
    <name type="synonym">Catulus torazame</name>
    <dbReference type="NCBI Taxonomy" id="75743"/>
    <lineage>
        <taxon>Eukaryota</taxon>
        <taxon>Metazoa</taxon>
        <taxon>Chordata</taxon>
        <taxon>Craniata</taxon>
        <taxon>Vertebrata</taxon>
        <taxon>Chondrichthyes</taxon>
        <taxon>Elasmobranchii</taxon>
        <taxon>Galeomorphii</taxon>
        <taxon>Galeoidea</taxon>
        <taxon>Carcharhiniformes</taxon>
        <taxon>Scyliorhinidae</taxon>
        <taxon>Scyliorhinus</taxon>
    </lineage>
</organism>
<sequence length="131" mass="14085">MAISCRPARGNLWILSLCLILSLTLSGQGAPVQRERTIPKSAAKPASEDPSQLRKAVGRAEIPLLPPGEELGLTELGSKQRWFQLADSEEDGVSGDGGFGMRSEWVSGDDEAPLDSLISFQNPKKQNGKPE</sequence>
<feature type="chain" id="PRO_5019530422" evidence="2">
    <location>
        <begin position="30"/>
        <end position="131"/>
    </location>
</feature>
<evidence type="ECO:0000256" key="1">
    <source>
        <dbReference type="SAM" id="MobiDB-lite"/>
    </source>
</evidence>
<protein>
    <submittedName>
        <fullName evidence="3">Uncharacterized protein</fullName>
    </submittedName>
</protein>
<accession>A0A401PZ17</accession>
<keyword evidence="2" id="KW-0732">Signal</keyword>
<dbReference type="AlphaFoldDB" id="A0A401PZ17"/>
<evidence type="ECO:0000313" key="4">
    <source>
        <dbReference type="Proteomes" id="UP000288216"/>
    </source>
</evidence>
<dbReference type="Proteomes" id="UP000288216">
    <property type="component" value="Unassembled WGS sequence"/>
</dbReference>
<feature type="signal peptide" evidence="2">
    <location>
        <begin position="1"/>
        <end position="29"/>
    </location>
</feature>
<keyword evidence="4" id="KW-1185">Reference proteome</keyword>
<evidence type="ECO:0000313" key="3">
    <source>
        <dbReference type="EMBL" id="GCB78397.1"/>
    </source>
</evidence>
<dbReference type="OMA" id="FGMRSEW"/>